<feature type="chain" id="PRO_5021191740" evidence="1">
    <location>
        <begin position="25"/>
        <end position="240"/>
    </location>
</feature>
<keyword evidence="3" id="KW-1185">Reference proteome</keyword>
<sequence>MCHTSVHWVSALPAVLLLFRNPFSKKIPSAPLLKWYMHENLHQAHFSSNSNHKGRQWFHKETENYIQQRGATPTSNISANPLLYTKILCVHMSFCVDAVQPSLSQPYTGPIKFCHEQIKNFIILKDNKKVTVTSLIDLNQLIFFDNVNSSEVNLTLLESTHHLPPSSAKEPENQLCLCLQNRLYIHVLGWRVHSRLSIEILCLKNYRSNFFPGRGWCGGASVVTHLLLKCKMYLLYLATL</sequence>
<feature type="signal peptide" evidence="1">
    <location>
        <begin position="1"/>
        <end position="24"/>
    </location>
</feature>
<evidence type="ECO:0000256" key="1">
    <source>
        <dbReference type="SAM" id="SignalP"/>
    </source>
</evidence>
<gene>
    <name evidence="2" type="ORF">AVEN_32451_1</name>
</gene>
<accession>A0A4Y2PNU5</accession>
<comment type="caution">
    <text evidence="2">The sequence shown here is derived from an EMBL/GenBank/DDBJ whole genome shotgun (WGS) entry which is preliminary data.</text>
</comment>
<organism evidence="2 3">
    <name type="scientific">Araneus ventricosus</name>
    <name type="common">Orbweaver spider</name>
    <name type="synonym">Epeira ventricosa</name>
    <dbReference type="NCBI Taxonomy" id="182803"/>
    <lineage>
        <taxon>Eukaryota</taxon>
        <taxon>Metazoa</taxon>
        <taxon>Ecdysozoa</taxon>
        <taxon>Arthropoda</taxon>
        <taxon>Chelicerata</taxon>
        <taxon>Arachnida</taxon>
        <taxon>Araneae</taxon>
        <taxon>Araneomorphae</taxon>
        <taxon>Entelegynae</taxon>
        <taxon>Araneoidea</taxon>
        <taxon>Araneidae</taxon>
        <taxon>Araneus</taxon>
    </lineage>
</organism>
<proteinExistence type="predicted"/>
<name>A0A4Y2PNU5_ARAVE</name>
<dbReference type="Proteomes" id="UP000499080">
    <property type="component" value="Unassembled WGS sequence"/>
</dbReference>
<protein>
    <submittedName>
        <fullName evidence="2">Uncharacterized protein</fullName>
    </submittedName>
</protein>
<dbReference type="EMBL" id="BGPR01011712">
    <property type="protein sequence ID" value="GBN52603.1"/>
    <property type="molecule type" value="Genomic_DNA"/>
</dbReference>
<evidence type="ECO:0000313" key="3">
    <source>
        <dbReference type="Proteomes" id="UP000499080"/>
    </source>
</evidence>
<reference evidence="2 3" key="1">
    <citation type="journal article" date="2019" name="Sci. Rep.">
        <title>Orb-weaving spider Araneus ventricosus genome elucidates the spidroin gene catalogue.</title>
        <authorList>
            <person name="Kono N."/>
            <person name="Nakamura H."/>
            <person name="Ohtoshi R."/>
            <person name="Moran D.A.P."/>
            <person name="Shinohara A."/>
            <person name="Yoshida Y."/>
            <person name="Fujiwara M."/>
            <person name="Mori M."/>
            <person name="Tomita M."/>
            <person name="Arakawa K."/>
        </authorList>
    </citation>
    <scope>NUCLEOTIDE SEQUENCE [LARGE SCALE GENOMIC DNA]</scope>
</reference>
<keyword evidence="1" id="KW-0732">Signal</keyword>
<dbReference type="AlphaFoldDB" id="A0A4Y2PNU5"/>
<evidence type="ECO:0000313" key="2">
    <source>
        <dbReference type="EMBL" id="GBN52603.1"/>
    </source>
</evidence>